<keyword evidence="8" id="KW-0106">Calcium</keyword>
<comment type="function">
    <text evidence="1">Acts as a defensive agent. Recognizes blood group fucosylated oligosaccharides including A, B, H and Lewis B-type antigens. Does not recognize Lewis A antigen and has low affinity for monovalent haptens.</text>
</comment>
<feature type="domain" description="Fucolectin tachylectin-4 pentraxin-1" evidence="10">
    <location>
        <begin position="1"/>
        <end position="98"/>
    </location>
</feature>
<dbReference type="SMART" id="SM00607">
    <property type="entry name" value="FTP"/>
    <property type="match status" value="1"/>
</dbReference>
<dbReference type="Proteomes" id="UP001066276">
    <property type="component" value="Chromosome 5"/>
</dbReference>
<evidence type="ECO:0000256" key="6">
    <source>
        <dbReference type="ARBA" id="ARBA00022723"/>
    </source>
</evidence>
<organism evidence="11 12">
    <name type="scientific">Pleurodeles waltl</name>
    <name type="common">Iberian ribbed newt</name>
    <dbReference type="NCBI Taxonomy" id="8319"/>
    <lineage>
        <taxon>Eukaryota</taxon>
        <taxon>Metazoa</taxon>
        <taxon>Chordata</taxon>
        <taxon>Craniata</taxon>
        <taxon>Vertebrata</taxon>
        <taxon>Euteleostomi</taxon>
        <taxon>Amphibia</taxon>
        <taxon>Batrachia</taxon>
        <taxon>Caudata</taxon>
        <taxon>Salamandroidea</taxon>
        <taxon>Salamandridae</taxon>
        <taxon>Pleurodelinae</taxon>
        <taxon>Pleurodeles</taxon>
    </lineage>
</organism>
<keyword evidence="9" id="KW-1015">Disulfide bond</keyword>
<keyword evidence="7" id="KW-0430">Lectin</keyword>
<proteinExistence type="inferred from homology"/>
<dbReference type="EMBL" id="JANPWB010000009">
    <property type="protein sequence ID" value="KAJ1158340.1"/>
    <property type="molecule type" value="Genomic_DNA"/>
</dbReference>
<comment type="caution">
    <text evidence="11">The sequence shown here is derived from an EMBL/GenBank/DDBJ whole genome shotgun (WGS) entry which is preliminary data.</text>
</comment>
<sequence length="98" mass="10831">ENVALHGRATMSSQLPDTNIGHFGHAMNAIDGNMNSNYHQGSCSHTDREMSPWWRVDLLVPYKIQYMTITVTNTSPERLNGAELFIGNSLANNGNSNP</sequence>
<evidence type="ECO:0000313" key="12">
    <source>
        <dbReference type="Proteomes" id="UP001066276"/>
    </source>
</evidence>
<feature type="non-terminal residue" evidence="11">
    <location>
        <position position="1"/>
    </location>
</feature>
<evidence type="ECO:0000256" key="1">
    <source>
        <dbReference type="ARBA" id="ARBA00002219"/>
    </source>
</evidence>
<evidence type="ECO:0000256" key="8">
    <source>
        <dbReference type="ARBA" id="ARBA00022837"/>
    </source>
</evidence>
<reference evidence="11" key="1">
    <citation type="journal article" date="2022" name="bioRxiv">
        <title>Sequencing and chromosome-scale assembly of the giantPleurodeles waltlgenome.</title>
        <authorList>
            <person name="Brown T."/>
            <person name="Elewa A."/>
            <person name="Iarovenko S."/>
            <person name="Subramanian E."/>
            <person name="Araus A.J."/>
            <person name="Petzold A."/>
            <person name="Susuki M."/>
            <person name="Suzuki K.-i.T."/>
            <person name="Hayashi T."/>
            <person name="Toyoda A."/>
            <person name="Oliveira C."/>
            <person name="Osipova E."/>
            <person name="Leigh N.D."/>
            <person name="Simon A."/>
            <person name="Yun M.H."/>
        </authorList>
    </citation>
    <scope>NUCLEOTIDE SEQUENCE</scope>
    <source>
        <strain evidence="11">20211129_DDA</strain>
        <tissue evidence="11">Liver</tissue>
    </source>
</reference>
<dbReference type="GO" id="GO:0046872">
    <property type="term" value="F:metal ion binding"/>
    <property type="evidence" value="ECO:0007669"/>
    <property type="project" value="UniProtKB-KW"/>
</dbReference>
<evidence type="ECO:0000256" key="4">
    <source>
        <dbReference type="ARBA" id="ARBA00011233"/>
    </source>
</evidence>
<comment type="subcellular location">
    <subcellularLocation>
        <location evidence="2">Secreted</location>
    </subcellularLocation>
</comment>
<comment type="similarity">
    <text evidence="3">Belongs to the fucolectin family.</text>
</comment>
<dbReference type="InterPro" id="IPR008979">
    <property type="entry name" value="Galactose-bd-like_sf"/>
</dbReference>
<evidence type="ECO:0000313" key="11">
    <source>
        <dbReference type="EMBL" id="KAJ1158340.1"/>
    </source>
</evidence>
<evidence type="ECO:0000256" key="5">
    <source>
        <dbReference type="ARBA" id="ARBA00022525"/>
    </source>
</evidence>
<name>A0AAV7S2B9_PLEWA</name>
<evidence type="ECO:0000256" key="2">
    <source>
        <dbReference type="ARBA" id="ARBA00004613"/>
    </source>
</evidence>
<dbReference type="Gene3D" id="2.60.120.260">
    <property type="entry name" value="Galactose-binding domain-like"/>
    <property type="match status" value="1"/>
</dbReference>
<dbReference type="InterPro" id="IPR051941">
    <property type="entry name" value="BG_Antigen-Binding_Lectin"/>
</dbReference>
<feature type="non-terminal residue" evidence="11">
    <location>
        <position position="98"/>
    </location>
</feature>
<gene>
    <name evidence="11" type="ORF">NDU88_011031</name>
</gene>
<evidence type="ECO:0000256" key="3">
    <source>
        <dbReference type="ARBA" id="ARBA00010147"/>
    </source>
</evidence>
<protein>
    <recommendedName>
        <fullName evidence="10">Fucolectin tachylectin-4 pentraxin-1 domain-containing protein</fullName>
    </recommendedName>
</protein>
<accession>A0AAV7S2B9</accession>
<evidence type="ECO:0000256" key="9">
    <source>
        <dbReference type="ARBA" id="ARBA00023157"/>
    </source>
</evidence>
<evidence type="ECO:0000256" key="7">
    <source>
        <dbReference type="ARBA" id="ARBA00022734"/>
    </source>
</evidence>
<dbReference type="AlphaFoldDB" id="A0AAV7S2B9"/>
<dbReference type="InterPro" id="IPR006585">
    <property type="entry name" value="FTP1"/>
</dbReference>
<dbReference type="GO" id="GO:0010185">
    <property type="term" value="P:regulation of cellular defense response"/>
    <property type="evidence" value="ECO:0007669"/>
    <property type="project" value="UniProtKB-ARBA"/>
</dbReference>
<dbReference type="PANTHER" id="PTHR45713:SF8">
    <property type="entry name" value="SI:CH211-215K15.4"/>
    <property type="match status" value="1"/>
</dbReference>
<dbReference type="GO" id="GO:0001868">
    <property type="term" value="P:regulation of complement activation, lectin pathway"/>
    <property type="evidence" value="ECO:0007669"/>
    <property type="project" value="UniProtKB-ARBA"/>
</dbReference>
<dbReference type="PANTHER" id="PTHR45713">
    <property type="entry name" value="FTP DOMAIN-CONTAINING PROTEIN"/>
    <property type="match status" value="1"/>
</dbReference>
<comment type="subunit">
    <text evidence="4">Homotrimer.</text>
</comment>
<dbReference type="GO" id="GO:0005576">
    <property type="term" value="C:extracellular region"/>
    <property type="evidence" value="ECO:0007669"/>
    <property type="project" value="UniProtKB-SubCell"/>
</dbReference>
<keyword evidence="5" id="KW-0964">Secreted</keyword>
<dbReference type="Pfam" id="PF22633">
    <property type="entry name" value="F5_F8_type_C_2"/>
    <property type="match status" value="1"/>
</dbReference>
<keyword evidence="12" id="KW-1185">Reference proteome</keyword>
<keyword evidence="6" id="KW-0479">Metal-binding</keyword>
<dbReference type="SUPFAM" id="SSF49785">
    <property type="entry name" value="Galactose-binding domain-like"/>
    <property type="match status" value="1"/>
</dbReference>
<dbReference type="GO" id="GO:0042806">
    <property type="term" value="F:fucose binding"/>
    <property type="evidence" value="ECO:0007669"/>
    <property type="project" value="UniProtKB-ARBA"/>
</dbReference>
<evidence type="ECO:0000259" key="10">
    <source>
        <dbReference type="SMART" id="SM00607"/>
    </source>
</evidence>